<evidence type="ECO:0000259" key="3">
    <source>
        <dbReference type="Pfam" id="PF13559"/>
    </source>
</evidence>
<keyword evidence="2" id="KW-0472">Membrane</keyword>
<dbReference type="EMBL" id="MFGX01000109">
    <property type="protein sequence ID" value="OGF53233.1"/>
    <property type="molecule type" value="Genomic_DNA"/>
</dbReference>
<dbReference type="InterPro" id="IPR025403">
    <property type="entry name" value="TgpA-like_C"/>
</dbReference>
<evidence type="ECO:0000256" key="1">
    <source>
        <dbReference type="SAM" id="MobiDB-lite"/>
    </source>
</evidence>
<dbReference type="AlphaFoldDB" id="A0A1F5UQ06"/>
<proteinExistence type="predicted"/>
<feature type="domain" description="Protein-glutamine gamma-glutamyltransferase-like C-terminal" evidence="3">
    <location>
        <begin position="232"/>
        <end position="302"/>
    </location>
</feature>
<accession>A0A1F5UQ06</accession>
<evidence type="ECO:0000256" key="2">
    <source>
        <dbReference type="SAM" id="Phobius"/>
    </source>
</evidence>
<feature type="transmembrane region" description="Helical" evidence="2">
    <location>
        <begin position="63"/>
        <end position="85"/>
    </location>
</feature>
<feature type="transmembrane region" description="Helical" evidence="2">
    <location>
        <begin position="105"/>
        <end position="126"/>
    </location>
</feature>
<feature type="transmembrane region" description="Helical" evidence="2">
    <location>
        <begin position="170"/>
        <end position="192"/>
    </location>
</feature>
<sequence>MNEQRKRGLLITMSLATAAMLVLAAGLSTVRFSVGDLQQLLSPPTGPTSSPALGAPISSPDVFWLWLDALLIVLALIVVLVRRLYRRRRNAEYELVHEQPREGRWVAWIVLALLVAAVFAFIRWALPQLQHMGQPAAQTELPLPPPNSPPTNQPSTELPIGNPALGIDTWLGVLLAILAAVFLFSGLAWFIWLRKAERLVLSDGRKEIASVAESAIREIEAGSDLQDVVLRAYRDMSRILQKRANLAEQHLRELTAREFEEQLEKIGVESEYVTQLTRLFERVRYGEHAADETERRESLTCLQAIEQAYREDRP</sequence>
<protein>
    <recommendedName>
        <fullName evidence="3">Protein-glutamine gamma-glutamyltransferase-like C-terminal domain-containing protein</fullName>
    </recommendedName>
</protein>
<keyword evidence="2" id="KW-1133">Transmembrane helix</keyword>
<keyword evidence="2" id="KW-0812">Transmembrane</keyword>
<gene>
    <name evidence="4" type="ORF">A2Z21_09710</name>
</gene>
<dbReference type="STRING" id="1817864.A2Z21_09710"/>
<evidence type="ECO:0000313" key="4">
    <source>
        <dbReference type="EMBL" id="OGF53233.1"/>
    </source>
</evidence>
<comment type="caution">
    <text evidence="4">The sequence shown here is derived from an EMBL/GenBank/DDBJ whole genome shotgun (WGS) entry which is preliminary data.</text>
</comment>
<reference evidence="4 5" key="1">
    <citation type="journal article" date="2016" name="Nat. Commun.">
        <title>Thousands of microbial genomes shed light on interconnected biogeochemical processes in an aquifer system.</title>
        <authorList>
            <person name="Anantharaman K."/>
            <person name="Brown C.T."/>
            <person name="Hug L.A."/>
            <person name="Sharon I."/>
            <person name="Castelle C.J."/>
            <person name="Probst A.J."/>
            <person name="Thomas B.C."/>
            <person name="Singh A."/>
            <person name="Wilkins M.J."/>
            <person name="Karaoz U."/>
            <person name="Brodie E.L."/>
            <person name="Williams K.H."/>
            <person name="Hubbard S.S."/>
            <person name="Banfield J.F."/>
        </authorList>
    </citation>
    <scope>NUCLEOTIDE SEQUENCE [LARGE SCALE GENOMIC DNA]</scope>
    <source>
        <strain evidence="5">RBG_16_55_9</strain>
    </source>
</reference>
<evidence type="ECO:0000313" key="5">
    <source>
        <dbReference type="Proteomes" id="UP000179157"/>
    </source>
</evidence>
<feature type="region of interest" description="Disordered" evidence="1">
    <location>
        <begin position="137"/>
        <end position="158"/>
    </location>
</feature>
<dbReference type="Pfam" id="PF13559">
    <property type="entry name" value="DUF4129"/>
    <property type="match status" value="1"/>
</dbReference>
<organism evidence="4 5">
    <name type="scientific">Fraserbacteria sp. (strain RBG_16_55_9)</name>
    <dbReference type="NCBI Taxonomy" id="1817864"/>
    <lineage>
        <taxon>Bacteria</taxon>
        <taxon>Candidatus Fraseribacteriota</taxon>
    </lineage>
</organism>
<name>A0A1F5UQ06_FRAXR</name>
<feature type="compositionally biased region" description="Pro residues" evidence="1">
    <location>
        <begin position="142"/>
        <end position="152"/>
    </location>
</feature>
<dbReference type="Proteomes" id="UP000179157">
    <property type="component" value="Unassembled WGS sequence"/>
</dbReference>